<protein>
    <recommendedName>
        <fullName evidence="4">Glutathione hydrolase</fullName>
        <ecNumber evidence="4">2.3.2.2</ecNumber>
        <ecNumber evidence="4">3.4.19.13</ecNumber>
    </recommendedName>
    <alternativeName>
        <fullName evidence="4">Gamma-glutamyltransferase</fullName>
    </alternativeName>
    <alternativeName>
        <fullName evidence="4">Gamma-glutamyltranspeptidase</fullName>
    </alternativeName>
</protein>
<dbReference type="EMBL" id="JAFJMO010000012">
    <property type="protein sequence ID" value="KAJ8261028.1"/>
    <property type="molecule type" value="Genomic_DNA"/>
</dbReference>
<evidence type="ECO:0000256" key="4">
    <source>
        <dbReference type="RuleBase" id="RU368068"/>
    </source>
</evidence>
<dbReference type="InterPro" id="IPR043138">
    <property type="entry name" value="GGT_lsub"/>
</dbReference>
<comment type="function">
    <text evidence="4">Cleaves the gamma-glutamyl peptide bond of glutathione and glutathione conjugates.</text>
</comment>
<dbReference type="OrthoDB" id="1081007at2759"/>
<keyword evidence="4" id="KW-0808">Transferase</keyword>
<feature type="active site" description="Nucleophile" evidence="2">
    <location>
        <position position="385"/>
    </location>
</feature>
<dbReference type="EC" id="2.3.2.2" evidence="4"/>
<evidence type="ECO:0000313" key="6">
    <source>
        <dbReference type="Proteomes" id="UP001152803"/>
    </source>
</evidence>
<dbReference type="PANTHER" id="PTHR11686:SF19">
    <property type="entry name" value="GLUTATHIONE HYDROLASE 5 PROENZYME"/>
    <property type="match status" value="1"/>
</dbReference>
<dbReference type="SUPFAM" id="SSF56235">
    <property type="entry name" value="N-terminal nucleophile aminohydrolases (Ntn hydrolases)"/>
    <property type="match status" value="1"/>
</dbReference>
<keyword evidence="6" id="KW-1185">Reference proteome</keyword>
<dbReference type="GO" id="GO:0006751">
    <property type="term" value="P:glutathione catabolic process"/>
    <property type="evidence" value="ECO:0007669"/>
    <property type="project" value="UniProtKB-UniRule"/>
</dbReference>
<comment type="caution">
    <text evidence="5">The sequence shown here is derived from an EMBL/GenBank/DDBJ whole genome shotgun (WGS) entry which is preliminary data.</text>
</comment>
<comment type="catalytic activity">
    <reaction evidence="4">
        <text>an N-terminal (5-L-glutamyl)-[peptide] + an alpha-amino acid = 5-L-glutamyl amino acid + an N-terminal L-alpha-aminoacyl-[peptide]</text>
        <dbReference type="Rhea" id="RHEA:23904"/>
        <dbReference type="Rhea" id="RHEA-COMP:9780"/>
        <dbReference type="Rhea" id="RHEA-COMP:9795"/>
        <dbReference type="ChEBI" id="CHEBI:77644"/>
        <dbReference type="ChEBI" id="CHEBI:78597"/>
        <dbReference type="ChEBI" id="CHEBI:78599"/>
        <dbReference type="ChEBI" id="CHEBI:78608"/>
        <dbReference type="EC" id="2.3.2.2"/>
    </reaction>
</comment>
<dbReference type="InterPro" id="IPR000101">
    <property type="entry name" value="GGT_peptidase"/>
</dbReference>
<dbReference type="GO" id="GO:0036374">
    <property type="term" value="F:glutathione hydrolase activity"/>
    <property type="evidence" value="ECO:0007669"/>
    <property type="project" value="UniProtKB-UniRule"/>
</dbReference>
<dbReference type="GO" id="GO:0002951">
    <property type="term" value="F:leukotriene-C(4) hydrolase"/>
    <property type="evidence" value="ECO:0007669"/>
    <property type="project" value="TreeGrafter"/>
</dbReference>
<feature type="binding site" evidence="3">
    <location>
        <begin position="443"/>
        <end position="444"/>
    </location>
    <ligand>
        <name>L-glutamate</name>
        <dbReference type="ChEBI" id="CHEBI:29985"/>
    </ligand>
</feature>
<evidence type="ECO:0000256" key="2">
    <source>
        <dbReference type="PIRSR" id="PIRSR600101-1"/>
    </source>
</evidence>
<dbReference type="EC" id="3.4.19.13" evidence="4"/>
<dbReference type="Pfam" id="PF01019">
    <property type="entry name" value="G_glu_transpept"/>
    <property type="match status" value="1"/>
</dbReference>
<dbReference type="GO" id="GO:0103068">
    <property type="term" value="F:leukotriene C4 gamma-glutamyl transferase activity"/>
    <property type="evidence" value="ECO:0007669"/>
    <property type="project" value="UniProtKB-EC"/>
</dbReference>
<comment type="subcellular location">
    <subcellularLocation>
        <location evidence="4">Membrane</location>
        <topology evidence="4">Single-pass type II membrane protein</topology>
    </subcellularLocation>
</comment>
<feature type="binding site" evidence="3">
    <location>
        <begin position="403"/>
        <end position="405"/>
    </location>
    <ligand>
        <name>L-glutamate</name>
        <dbReference type="ChEBI" id="CHEBI:29985"/>
    </ligand>
</feature>
<comment type="similarity">
    <text evidence="1">Belongs to the gamma-glutamyltransferase family.</text>
</comment>
<feature type="binding site" evidence="3">
    <location>
        <position position="427"/>
    </location>
    <ligand>
        <name>L-glutamate</name>
        <dbReference type="ChEBI" id="CHEBI:29985"/>
    </ligand>
</feature>
<dbReference type="Proteomes" id="UP001152803">
    <property type="component" value="Unassembled WGS sequence"/>
</dbReference>
<keyword evidence="4" id="KW-0012">Acyltransferase</keyword>
<dbReference type="GO" id="GO:0006954">
    <property type="term" value="P:inflammatory response"/>
    <property type="evidence" value="ECO:0007669"/>
    <property type="project" value="TreeGrafter"/>
</dbReference>
<evidence type="ECO:0000256" key="1">
    <source>
        <dbReference type="ARBA" id="ARBA00009381"/>
    </source>
</evidence>
<comment type="pathway">
    <text evidence="4">Sulfur metabolism; glutathione metabolism.</text>
</comment>
<accession>A0A9Q1D7D9</accession>
<evidence type="ECO:0000256" key="3">
    <source>
        <dbReference type="PIRSR" id="PIRSR600101-2"/>
    </source>
</evidence>
<dbReference type="InterPro" id="IPR043137">
    <property type="entry name" value="GGT_ssub_C"/>
</dbReference>
<comment type="catalytic activity">
    <reaction evidence="4">
        <text>an S-substituted glutathione + H2O = an S-substituted L-cysteinylglycine + L-glutamate</text>
        <dbReference type="Rhea" id="RHEA:59468"/>
        <dbReference type="ChEBI" id="CHEBI:15377"/>
        <dbReference type="ChEBI" id="CHEBI:29985"/>
        <dbReference type="ChEBI" id="CHEBI:90779"/>
        <dbReference type="ChEBI" id="CHEBI:143103"/>
        <dbReference type="EC" id="3.4.19.13"/>
    </reaction>
</comment>
<dbReference type="FunFam" id="1.10.246.130:FF:000001">
    <property type="entry name" value="Gamma-glutamyltransferase 5 isoform 1"/>
    <property type="match status" value="1"/>
</dbReference>
<feature type="binding site" evidence="3">
    <location>
        <position position="110"/>
    </location>
    <ligand>
        <name>L-glutamate</name>
        <dbReference type="ChEBI" id="CHEBI:29985"/>
    </ligand>
</feature>
<feature type="binding site" evidence="3">
    <location>
        <position position="464"/>
    </location>
    <ligand>
        <name>L-glutamate</name>
        <dbReference type="ChEBI" id="CHEBI:29985"/>
    </ligand>
</feature>
<dbReference type="PANTHER" id="PTHR11686">
    <property type="entry name" value="GAMMA GLUTAMYL TRANSPEPTIDASE"/>
    <property type="match status" value="1"/>
</dbReference>
<name>A0A9Q1D7D9_CONCO</name>
<dbReference type="InterPro" id="IPR029055">
    <property type="entry name" value="Ntn_hydrolases_N"/>
</dbReference>
<dbReference type="GO" id="GO:0005886">
    <property type="term" value="C:plasma membrane"/>
    <property type="evidence" value="ECO:0007669"/>
    <property type="project" value="TreeGrafter"/>
</dbReference>
<sequence>MARTKHRSRLCCSLCLALLSVTAVVILCVVLISKLRCSDGEFTRAAVAADSQMCSEVGRDMLKRGGSAVDGAIAALLCTSLVHPQSMGMGGGAIFTILEKSGKVKVINSRETVPKVFRPDLLNECPKEFKLMPGSQWIGVPGEIRGYEQAHRLYGKLPWAELFQPAIKMARDGFPLPPVLAMYLHDKNIKKKVEESNLCMIFCNENKTVLQRGETLRYPKLAETMATIAERGADAFYKGKIAMDLVQDIKDEEGTLSLEDLESFQAIVTEAWSMTLGEYKMYFPPPPAGGAILAFVLNIMRGFNLTSSSMEGDQQILTYQRFAEAYKFANAKKKCIRDPKFSSPKEASRLIEDDFADHVRAMINSNTTHDPAYYNITPSIDHQGTTHMSLLAEDGTAVSVTSTINHFFGSTIYSPKTGVILNNQLADFCGLVDRISSGEQPPSSMSPSLLLSGRKTLVIGASGGSMIPTAMAQSIMNHLWFGKSLEDAISAPVVSVNSKNDLNFEPKFNERVKEQLKEYGHKVVEGRHFNVVNAVVKDRGCIAAKSDLRKMGKAAGY</sequence>
<dbReference type="AlphaFoldDB" id="A0A9Q1D7D9"/>
<keyword evidence="4" id="KW-0378">Hydrolase</keyword>
<dbReference type="PRINTS" id="PR01210">
    <property type="entry name" value="GGTRANSPTASE"/>
</dbReference>
<dbReference type="Gene3D" id="1.10.246.130">
    <property type="match status" value="1"/>
</dbReference>
<dbReference type="Gene3D" id="3.60.20.40">
    <property type="match status" value="1"/>
</dbReference>
<gene>
    <name evidence="5" type="ORF">COCON_G00167510</name>
</gene>
<comment type="catalytic activity">
    <reaction evidence="4">
        <text>glutathione + H2O = L-cysteinylglycine + L-glutamate</text>
        <dbReference type="Rhea" id="RHEA:28807"/>
        <dbReference type="ChEBI" id="CHEBI:15377"/>
        <dbReference type="ChEBI" id="CHEBI:29985"/>
        <dbReference type="ChEBI" id="CHEBI:57925"/>
        <dbReference type="ChEBI" id="CHEBI:61694"/>
        <dbReference type="EC" id="3.4.19.13"/>
    </reaction>
</comment>
<reference evidence="5" key="1">
    <citation type="journal article" date="2023" name="Science">
        <title>Genome structures resolve the early diversification of teleost fishes.</title>
        <authorList>
            <person name="Parey E."/>
            <person name="Louis A."/>
            <person name="Montfort J."/>
            <person name="Bouchez O."/>
            <person name="Roques C."/>
            <person name="Iampietro C."/>
            <person name="Lluch J."/>
            <person name="Castinel A."/>
            <person name="Donnadieu C."/>
            <person name="Desvignes T."/>
            <person name="Floi Bucao C."/>
            <person name="Jouanno E."/>
            <person name="Wen M."/>
            <person name="Mejri S."/>
            <person name="Dirks R."/>
            <person name="Jansen H."/>
            <person name="Henkel C."/>
            <person name="Chen W.J."/>
            <person name="Zahm M."/>
            <person name="Cabau C."/>
            <person name="Klopp C."/>
            <person name="Thompson A.W."/>
            <person name="Robinson-Rechavi M."/>
            <person name="Braasch I."/>
            <person name="Lecointre G."/>
            <person name="Bobe J."/>
            <person name="Postlethwait J.H."/>
            <person name="Berthelot C."/>
            <person name="Roest Crollius H."/>
            <person name="Guiguen Y."/>
        </authorList>
    </citation>
    <scope>NUCLEOTIDE SEQUENCE</scope>
    <source>
        <strain evidence="5">Concon-B</strain>
    </source>
</reference>
<dbReference type="GO" id="GO:1901750">
    <property type="term" value="P:leukotriene D4 biosynthetic process"/>
    <property type="evidence" value="ECO:0007669"/>
    <property type="project" value="TreeGrafter"/>
</dbReference>
<evidence type="ECO:0000313" key="5">
    <source>
        <dbReference type="EMBL" id="KAJ8261028.1"/>
    </source>
</evidence>
<organism evidence="5 6">
    <name type="scientific">Conger conger</name>
    <name type="common">Conger eel</name>
    <name type="synonym">Muraena conger</name>
    <dbReference type="NCBI Taxonomy" id="82655"/>
    <lineage>
        <taxon>Eukaryota</taxon>
        <taxon>Metazoa</taxon>
        <taxon>Chordata</taxon>
        <taxon>Craniata</taxon>
        <taxon>Vertebrata</taxon>
        <taxon>Euteleostomi</taxon>
        <taxon>Actinopterygii</taxon>
        <taxon>Neopterygii</taxon>
        <taxon>Teleostei</taxon>
        <taxon>Anguilliformes</taxon>
        <taxon>Congridae</taxon>
        <taxon>Conger</taxon>
    </lineage>
</organism>
<proteinExistence type="inferred from homology"/>